<feature type="transmembrane region" description="Helical" evidence="1">
    <location>
        <begin position="85"/>
        <end position="107"/>
    </location>
</feature>
<dbReference type="EMBL" id="GEEE01008993">
    <property type="protein sequence ID" value="JAP54232.1"/>
    <property type="molecule type" value="Transcribed_RNA"/>
</dbReference>
<protein>
    <submittedName>
        <fullName evidence="2">Uncharacterized protein</fullName>
    </submittedName>
</protein>
<evidence type="ECO:0000313" key="2">
    <source>
        <dbReference type="EMBL" id="JAP54232.1"/>
    </source>
</evidence>
<dbReference type="AlphaFoldDB" id="A0A0X3Q046"/>
<dbReference type="PANTHER" id="PTHR38696:SF1">
    <property type="entry name" value="MEDIATOR OF RNA POLYMERASE II TRANSCRIPTION SUBUNIT 13"/>
    <property type="match status" value="1"/>
</dbReference>
<reference evidence="2" key="1">
    <citation type="submission" date="2016-01" db="EMBL/GenBank/DDBJ databases">
        <title>Reference transcriptome for the parasite Schistocephalus solidus: insights into the molecular evolution of parasitism.</title>
        <authorList>
            <person name="Hebert F.O."/>
            <person name="Grambauer S."/>
            <person name="Barber I."/>
            <person name="Landry C.R."/>
            <person name="Aubin-Horth N."/>
        </authorList>
    </citation>
    <scope>NUCLEOTIDE SEQUENCE</scope>
</reference>
<gene>
    <name evidence="2" type="ORF">TR112465</name>
</gene>
<sequence length="706" mass="80641">MSCGYSNLHLNCSSSFAPFSYTCGQMSPFMKSTAMRNRTCFQNRKTPEKLSKISWPTLFFRIPGRPFVLPSDTQSFRESGKAYKFVAILISYIHHIGFVLVSSGHFIRSIEANTCIFRLTPEFHVNASESPPDAVFDTQWSTTKNACFRWRKRHYSFDLTGFPQFSAIGLEGWNRIYLININRTLFEDLKTALEQLWEEGFEQSECLSCSAESSCTSVSASETDFLLEFSGHPWDSYKAHSDLSPTLLMLIFDKMKEAKFQFICNLNFRGNLDTLLFVPQQEESSMKTIPRSLTHAYFSLCHQDCIRIYNGSEAFCGWVSRLFQQIWAPGVMSEKQVTFTMDVAQQFKAEDDSTKGAAGPNKKIGGRNCKDLGYTEIRLNGYPWWIAEWNKDALMSAKYMVTRFVSVLALTGWRCVASINMYCSPYDKCLLIFEKEVVMGQEHATIDLELIELQENTSSKLCKPIELLIPVCVTTYDTDQLCILGGSKTFLRHLHMRFSKLFGSPKYVNEKVEQALNSAEESEFLFKDWIPLKGYLVPEALQCNLLEEKALLCLRKTPEQTNVPTHSTALISINDSDPDSCLEYGLNYQPWDGLVHWPSNTYRKASDKRINKYTRRQLPLSLLCWIHELIFSSPTATGIPTIGTVEEQDVIATMSDSLVKRRSESELFLCTDYSSVTKHSPPTWIYLVRERKYNLINVSGSTGVNF</sequence>
<proteinExistence type="predicted"/>
<accession>A0A0X3Q046</accession>
<keyword evidence="1" id="KW-0812">Transmembrane</keyword>
<dbReference type="PANTHER" id="PTHR38696">
    <property type="entry name" value="MEDIATOR OF RNA POLYMERASE II TRANSCRIPTION SUBUNIT 13"/>
    <property type="match status" value="1"/>
</dbReference>
<keyword evidence="1" id="KW-0472">Membrane</keyword>
<keyword evidence="1" id="KW-1133">Transmembrane helix</keyword>
<evidence type="ECO:0000256" key="1">
    <source>
        <dbReference type="SAM" id="Phobius"/>
    </source>
</evidence>
<name>A0A0X3Q046_SCHSO</name>
<organism evidence="2">
    <name type="scientific">Schistocephalus solidus</name>
    <name type="common">Tapeworm</name>
    <dbReference type="NCBI Taxonomy" id="70667"/>
    <lineage>
        <taxon>Eukaryota</taxon>
        <taxon>Metazoa</taxon>
        <taxon>Spiralia</taxon>
        <taxon>Lophotrochozoa</taxon>
        <taxon>Platyhelminthes</taxon>
        <taxon>Cestoda</taxon>
        <taxon>Eucestoda</taxon>
        <taxon>Diphyllobothriidea</taxon>
        <taxon>Diphyllobothriidae</taxon>
        <taxon>Schistocephalus</taxon>
    </lineage>
</organism>